<gene>
    <name evidence="1" type="ORF">Nepgr_025330</name>
</gene>
<dbReference type="EMBL" id="BSYO01000026">
    <property type="protein sequence ID" value="GMH23487.1"/>
    <property type="molecule type" value="Genomic_DNA"/>
</dbReference>
<evidence type="ECO:0000313" key="2">
    <source>
        <dbReference type="Proteomes" id="UP001279734"/>
    </source>
</evidence>
<name>A0AAD3XZE9_NEPGR</name>
<evidence type="ECO:0000313" key="1">
    <source>
        <dbReference type="EMBL" id="GMH23487.1"/>
    </source>
</evidence>
<accession>A0AAD3XZE9</accession>
<keyword evidence="2" id="KW-1185">Reference proteome</keyword>
<dbReference type="Proteomes" id="UP001279734">
    <property type="component" value="Unassembled WGS sequence"/>
</dbReference>
<proteinExistence type="predicted"/>
<dbReference type="AlphaFoldDB" id="A0AAD3XZE9"/>
<sequence>MCNFRHYGFGISTPHDQRQGLVCRGQQVKQEPWLPAMGIKDVAMWPQATTHESFSDEDRANIKRLERAKKSSRRVAPTLPSLLAKISKTIESSAGGESFAPPFSTIGQVKEIVETVRVVETTVVHSTDILEHEVRGEEGAEMAMGAAEMLYSEPLDPEDREEAEIDVTIKMTDLPSKI</sequence>
<protein>
    <submittedName>
        <fullName evidence="1">Uncharacterized protein</fullName>
    </submittedName>
</protein>
<comment type="caution">
    <text evidence="1">The sequence shown here is derived from an EMBL/GenBank/DDBJ whole genome shotgun (WGS) entry which is preliminary data.</text>
</comment>
<organism evidence="1 2">
    <name type="scientific">Nepenthes gracilis</name>
    <name type="common">Slender pitcher plant</name>
    <dbReference type="NCBI Taxonomy" id="150966"/>
    <lineage>
        <taxon>Eukaryota</taxon>
        <taxon>Viridiplantae</taxon>
        <taxon>Streptophyta</taxon>
        <taxon>Embryophyta</taxon>
        <taxon>Tracheophyta</taxon>
        <taxon>Spermatophyta</taxon>
        <taxon>Magnoliopsida</taxon>
        <taxon>eudicotyledons</taxon>
        <taxon>Gunneridae</taxon>
        <taxon>Pentapetalae</taxon>
        <taxon>Caryophyllales</taxon>
        <taxon>Nepenthaceae</taxon>
        <taxon>Nepenthes</taxon>
    </lineage>
</organism>
<reference evidence="1" key="1">
    <citation type="submission" date="2023-05" db="EMBL/GenBank/DDBJ databases">
        <title>Nepenthes gracilis genome sequencing.</title>
        <authorList>
            <person name="Fukushima K."/>
        </authorList>
    </citation>
    <scope>NUCLEOTIDE SEQUENCE</scope>
    <source>
        <strain evidence="1">SING2019-196</strain>
    </source>
</reference>